<dbReference type="PANTHER" id="PTHR22602">
    <property type="entry name" value="TRANSFERASE CAF17, MITOCHONDRIAL-RELATED"/>
    <property type="match status" value="1"/>
</dbReference>
<evidence type="ECO:0000313" key="3">
    <source>
        <dbReference type="Proteomes" id="UP001629953"/>
    </source>
</evidence>
<dbReference type="InterPro" id="IPR048451">
    <property type="entry name" value="YgfZ_barrel"/>
</dbReference>
<dbReference type="InterPro" id="IPR029043">
    <property type="entry name" value="GcvT/YgfZ_C"/>
</dbReference>
<comment type="caution">
    <text evidence="2">The sequence shown here is derived from an EMBL/GenBank/DDBJ whole genome shotgun (WGS) entry which is preliminary data.</text>
</comment>
<dbReference type="NCBIfam" id="TIGR03317">
    <property type="entry name" value="ygfZ_signature"/>
    <property type="match status" value="1"/>
</dbReference>
<dbReference type="EMBL" id="JBEQCT010000005">
    <property type="protein sequence ID" value="MFM2485745.1"/>
    <property type="molecule type" value="Genomic_DNA"/>
</dbReference>
<evidence type="ECO:0000313" key="2">
    <source>
        <dbReference type="EMBL" id="MFM2485745.1"/>
    </source>
</evidence>
<name>A0ABW9G7T3_9GAMM</name>
<dbReference type="NCBIfam" id="NF007110">
    <property type="entry name" value="PRK09559.1"/>
    <property type="match status" value="1"/>
</dbReference>
<sequence>MELDKLCTFPDLWVGNLASWSLTRLSGDERHNYLQGQFTAEVTGLAKGAQTLSGHCDPTGKLWSIVRLINAGDWLWLLQPQSTADVELPELKKYSVFSKVTIESEADYQLIAVVGKQAKAFIEQRFGNTIASQGGLLDEGYCLSYANQPMRYLLIVPNNKANSLIDQAIGSDQNALLQLWQGLDIIAGYPSLSAATAGQFIPQALNLHQLDAISFTKGCYTGQEIVARAKYRGTNKRAALRFVGQSSAAIESGQDLEMQLGDNWRRCGTIINSFRQPDGYTEILAVVRADSDTQNHYRLHGQSDSQLTLAHLPYSLETQ</sequence>
<dbReference type="PANTHER" id="PTHR22602:SF0">
    <property type="entry name" value="TRANSFERASE CAF17, MITOCHONDRIAL-RELATED"/>
    <property type="match status" value="1"/>
</dbReference>
<dbReference type="Pfam" id="PF21130">
    <property type="entry name" value="YgfZ_barrel"/>
    <property type="match status" value="1"/>
</dbReference>
<keyword evidence="3" id="KW-1185">Reference proteome</keyword>
<feature type="domain" description="tRNA-modifying protein YgfZ-like beta-barrel" evidence="1">
    <location>
        <begin position="235"/>
        <end position="301"/>
    </location>
</feature>
<protein>
    <submittedName>
        <fullName evidence="2">tRNA-modifying protein YgfZ</fullName>
    </submittedName>
</protein>
<evidence type="ECO:0000259" key="1">
    <source>
        <dbReference type="Pfam" id="PF21130"/>
    </source>
</evidence>
<dbReference type="Gene3D" id="3.30.70.1630">
    <property type="match status" value="1"/>
</dbReference>
<dbReference type="InterPro" id="IPR045179">
    <property type="entry name" value="YgfZ/GcvT"/>
</dbReference>
<reference evidence="2 3" key="1">
    <citation type="journal article" date="2013" name="Int. J. Syst. Evol. Microbiol.">
        <title>Celerinatantimonas yamalensis sp. nov., a cold-adapted diazotrophic bacterium from a cold permafrost brine.</title>
        <authorList>
            <person name="Shcherbakova V."/>
            <person name="Chuvilskaya N."/>
            <person name="Rivkina E."/>
            <person name="Demidov N."/>
            <person name="Uchaeva V."/>
            <person name="Suetin S."/>
            <person name="Suzina N."/>
            <person name="Gilichinsky D."/>
        </authorList>
    </citation>
    <scope>NUCLEOTIDE SEQUENCE [LARGE SCALE GENOMIC DNA]</scope>
    <source>
        <strain evidence="2 3">C7</strain>
    </source>
</reference>
<dbReference type="SUPFAM" id="SSF103025">
    <property type="entry name" value="Folate-binding domain"/>
    <property type="match status" value="1"/>
</dbReference>
<dbReference type="Gene3D" id="3.30.70.1400">
    <property type="entry name" value="Aminomethyltransferase beta-barrel domains"/>
    <property type="match status" value="1"/>
</dbReference>
<gene>
    <name evidence="2" type="primary">ygfZ</name>
    <name evidence="2" type="ORF">ABUE30_11870</name>
</gene>
<dbReference type="Proteomes" id="UP001629953">
    <property type="component" value="Unassembled WGS sequence"/>
</dbReference>
<dbReference type="Gene3D" id="2.40.30.160">
    <property type="match status" value="1"/>
</dbReference>
<proteinExistence type="predicted"/>
<dbReference type="RefSeq" id="WP_408623992.1">
    <property type="nucleotide sequence ID" value="NZ_JBEQCT010000005.1"/>
</dbReference>
<organism evidence="2 3">
    <name type="scientific">Celerinatantimonas yamalensis</name>
    <dbReference type="NCBI Taxonomy" id="559956"/>
    <lineage>
        <taxon>Bacteria</taxon>
        <taxon>Pseudomonadati</taxon>
        <taxon>Pseudomonadota</taxon>
        <taxon>Gammaproteobacteria</taxon>
        <taxon>Celerinatantimonadaceae</taxon>
        <taxon>Celerinatantimonas</taxon>
    </lineage>
</organism>
<accession>A0ABW9G7T3</accession>
<dbReference type="InterPro" id="IPR017703">
    <property type="entry name" value="YgfZ/GCV_T_CS"/>
</dbReference>
<dbReference type="SUPFAM" id="SSF101790">
    <property type="entry name" value="Aminomethyltransferase beta-barrel domain"/>
    <property type="match status" value="1"/>
</dbReference>